<dbReference type="GO" id="GO:0016020">
    <property type="term" value="C:membrane"/>
    <property type="evidence" value="ECO:0007669"/>
    <property type="project" value="TreeGrafter"/>
</dbReference>
<feature type="domain" description="Protein phosphatase 1 regulatory subunit 21 N-terminal" evidence="3">
    <location>
        <begin position="13"/>
        <end position="77"/>
    </location>
</feature>
<feature type="coiled-coil region" evidence="1">
    <location>
        <begin position="11"/>
        <end position="73"/>
    </location>
</feature>
<dbReference type="Proteomes" id="UP000286415">
    <property type="component" value="Unassembled WGS sequence"/>
</dbReference>
<keyword evidence="5" id="KW-1185">Reference proteome</keyword>
<sequence length="404" mass="45658">MTSEDLLQSKYDRLCVEFKKLRNKHQDLKELTYKELSELQQLREKQRDRELHILNLQRECECLRFRNAQLNKQLRQLAAGTDTPRVSRSGHTPDATTIDTTFEAESDILTVSLDRKLTHPDDHPIGNLNSDGSSPRKTNSASQHSASKPHTVSVETDKHINVFSTNGDHHSEDSAACSDSPVPNDPGIILKELTVALRDWTNAALSQEKRAAFSAVHGALVDRIAQLERQVCELSLQCQLEKKRRLMNQEQTDSRPSQLIRTDCDDNKAAACMLPPRSLSESLVIDGLQQRIRTLTDQAQYFAGLATFLQEEIRCLAPRVIGLAREAYFHQSESVKSRELIQKIRNELDQANSATLRQSNEMAQHIANLTDELQELRVGLGRNNSFDTTSNPSKKVSIFSVLKR</sequence>
<organism evidence="4 5">
    <name type="scientific">Clonorchis sinensis</name>
    <name type="common">Chinese liver fluke</name>
    <dbReference type="NCBI Taxonomy" id="79923"/>
    <lineage>
        <taxon>Eukaryota</taxon>
        <taxon>Metazoa</taxon>
        <taxon>Spiralia</taxon>
        <taxon>Lophotrochozoa</taxon>
        <taxon>Platyhelminthes</taxon>
        <taxon>Trematoda</taxon>
        <taxon>Digenea</taxon>
        <taxon>Opisthorchiida</taxon>
        <taxon>Opisthorchiata</taxon>
        <taxon>Opisthorchiidae</taxon>
        <taxon>Clonorchis</taxon>
    </lineage>
</organism>
<name>A0A8T1MLN2_CLOSI</name>
<feature type="compositionally biased region" description="Polar residues" evidence="2">
    <location>
        <begin position="127"/>
        <end position="154"/>
    </location>
</feature>
<dbReference type="AlphaFoldDB" id="A0A8T1MLN2"/>
<dbReference type="PANTHER" id="PTHR21448:SF0">
    <property type="entry name" value="PROTEIN PHOSPHATASE 1 REGULATORY SUBUNIT 21"/>
    <property type="match status" value="1"/>
</dbReference>
<gene>
    <name evidence="4" type="ORF">CSKR_109118</name>
</gene>
<dbReference type="PANTHER" id="PTHR21448">
    <property type="entry name" value="SMOOTH MUSCLE MYOSIN HEAVY CHAIN-RELATED"/>
    <property type="match status" value="1"/>
</dbReference>
<accession>A0A8T1MLN2</accession>
<dbReference type="InterPro" id="IPR040024">
    <property type="entry name" value="PPP1R21"/>
</dbReference>
<evidence type="ECO:0000259" key="3">
    <source>
        <dbReference type="Pfam" id="PF10205"/>
    </source>
</evidence>
<reference evidence="4 5" key="2">
    <citation type="journal article" date="2021" name="Genomics">
        <title>High-quality reference genome for Clonorchis sinensis.</title>
        <authorList>
            <person name="Young N.D."/>
            <person name="Stroehlein A.J."/>
            <person name="Kinkar L."/>
            <person name="Wang T."/>
            <person name="Sohn W.M."/>
            <person name="Chang B.C.H."/>
            <person name="Kaur P."/>
            <person name="Weisz D."/>
            <person name="Dudchenko O."/>
            <person name="Aiden E.L."/>
            <person name="Korhonen P.K."/>
            <person name="Gasser R.B."/>
        </authorList>
    </citation>
    <scope>NUCLEOTIDE SEQUENCE [LARGE SCALE GENOMIC DNA]</scope>
    <source>
        <strain evidence="4">Cs-k2</strain>
    </source>
</reference>
<dbReference type="OrthoDB" id="6254901at2759"/>
<evidence type="ECO:0000313" key="5">
    <source>
        <dbReference type="Proteomes" id="UP000286415"/>
    </source>
</evidence>
<feature type="region of interest" description="Disordered" evidence="2">
    <location>
        <begin position="79"/>
        <end position="101"/>
    </location>
</feature>
<reference evidence="4 5" key="1">
    <citation type="journal article" date="2018" name="Biotechnol. Adv.">
        <title>Improved genomic resources and new bioinformatic workflow for the carcinogenic parasite Clonorchis sinensis: Biotechnological implications.</title>
        <authorList>
            <person name="Wang D."/>
            <person name="Korhonen P.K."/>
            <person name="Gasser R.B."/>
            <person name="Young N.D."/>
        </authorList>
    </citation>
    <scope>NUCLEOTIDE SEQUENCE [LARGE SCALE GENOMIC DNA]</scope>
    <source>
        <strain evidence="4">Cs-k2</strain>
    </source>
</reference>
<evidence type="ECO:0000256" key="1">
    <source>
        <dbReference type="SAM" id="Coils"/>
    </source>
</evidence>
<keyword evidence="1" id="KW-0175">Coiled coil</keyword>
<comment type="caution">
    <text evidence="4">The sequence shown here is derived from an EMBL/GenBank/DDBJ whole genome shotgun (WGS) entry which is preliminary data.</text>
</comment>
<dbReference type="Pfam" id="PF10205">
    <property type="entry name" value="KLRAQ"/>
    <property type="match status" value="1"/>
</dbReference>
<feature type="region of interest" description="Disordered" evidence="2">
    <location>
        <begin position="117"/>
        <end position="183"/>
    </location>
</feature>
<evidence type="ECO:0000256" key="2">
    <source>
        <dbReference type="SAM" id="MobiDB-lite"/>
    </source>
</evidence>
<evidence type="ECO:0000313" key="4">
    <source>
        <dbReference type="EMBL" id="KAG5449838.1"/>
    </source>
</evidence>
<feature type="compositionally biased region" description="Polar residues" evidence="2">
    <location>
        <begin position="84"/>
        <end position="100"/>
    </location>
</feature>
<dbReference type="GO" id="GO:0005769">
    <property type="term" value="C:early endosome"/>
    <property type="evidence" value="ECO:0007669"/>
    <property type="project" value="TreeGrafter"/>
</dbReference>
<dbReference type="EMBL" id="NIRI02000042">
    <property type="protein sequence ID" value="KAG5449838.1"/>
    <property type="molecule type" value="Genomic_DNA"/>
</dbReference>
<protein>
    <recommendedName>
        <fullName evidence="3">Protein phosphatase 1 regulatory subunit 21 N-terminal domain-containing protein</fullName>
    </recommendedName>
</protein>
<dbReference type="InterPro" id="IPR019343">
    <property type="entry name" value="PPP1R21_N"/>
</dbReference>
<proteinExistence type="predicted"/>